<dbReference type="InterPro" id="IPR007627">
    <property type="entry name" value="RNA_pol_sigma70_r2"/>
</dbReference>
<feature type="domain" description="RNA polymerase sigma-70 region 2" evidence="5">
    <location>
        <begin position="19"/>
        <end position="84"/>
    </location>
</feature>
<evidence type="ECO:0000259" key="5">
    <source>
        <dbReference type="Pfam" id="PF04542"/>
    </source>
</evidence>
<dbReference type="InterPro" id="IPR013325">
    <property type="entry name" value="RNA_pol_sigma_r2"/>
</dbReference>
<sequence>MEEILALKEGHTETFEQVYHTYHEKLYFYFLKHTRSQLWSEELLQTTFVKLWHYRQQLSTTHTLSEQIFRIAKTSLIDMVRHNKHHQNFLQSYTADLLQKGLSAEPASRDTIHQLHREMDKLPPVRKKVFMLSRIDGLSHKEISSLLAISPKTVEVHITKALKQLRRALLTFLC</sequence>
<dbReference type="InterPro" id="IPR000792">
    <property type="entry name" value="Tscrpt_reg_LuxR_C"/>
</dbReference>
<feature type="domain" description="RNA polymerase sigma factor 70 region 4 type 2" evidence="6">
    <location>
        <begin position="113"/>
        <end position="165"/>
    </location>
</feature>
<keyword evidence="3" id="KW-0731">Sigma factor</keyword>
<keyword evidence="8" id="KW-1185">Reference proteome</keyword>
<dbReference type="InterPro" id="IPR036388">
    <property type="entry name" value="WH-like_DNA-bd_sf"/>
</dbReference>
<dbReference type="PANTHER" id="PTHR43133:SF46">
    <property type="entry name" value="RNA POLYMERASE SIGMA-70 FACTOR ECF SUBFAMILY"/>
    <property type="match status" value="1"/>
</dbReference>
<evidence type="ECO:0000256" key="2">
    <source>
        <dbReference type="ARBA" id="ARBA00023015"/>
    </source>
</evidence>
<dbReference type="STRING" id="573321.SAMN04488505_105306"/>
<dbReference type="EMBL" id="FOBB01000005">
    <property type="protein sequence ID" value="SEM65301.1"/>
    <property type="molecule type" value="Genomic_DNA"/>
</dbReference>
<dbReference type="GO" id="GO:0006352">
    <property type="term" value="P:DNA-templated transcription initiation"/>
    <property type="evidence" value="ECO:0007669"/>
    <property type="project" value="InterPro"/>
</dbReference>
<keyword evidence="2" id="KW-0805">Transcription regulation</keyword>
<dbReference type="NCBIfam" id="TIGR02937">
    <property type="entry name" value="sigma70-ECF"/>
    <property type="match status" value="1"/>
</dbReference>
<dbReference type="GO" id="GO:0003677">
    <property type="term" value="F:DNA binding"/>
    <property type="evidence" value="ECO:0007669"/>
    <property type="project" value="InterPro"/>
</dbReference>
<comment type="similarity">
    <text evidence="1">Belongs to the sigma-70 factor family. ECF subfamily.</text>
</comment>
<dbReference type="InterPro" id="IPR014284">
    <property type="entry name" value="RNA_pol_sigma-70_dom"/>
</dbReference>
<dbReference type="InterPro" id="IPR013324">
    <property type="entry name" value="RNA_pol_sigma_r3/r4-like"/>
</dbReference>
<dbReference type="Proteomes" id="UP000198984">
    <property type="component" value="Unassembled WGS sequence"/>
</dbReference>
<dbReference type="SUPFAM" id="SSF88659">
    <property type="entry name" value="Sigma3 and sigma4 domains of RNA polymerase sigma factors"/>
    <property type="match status" value="1"/>
</dbReference>
<dbReference type="RefSeq" id="WP_089916855.1">
    <property type="nucleotide sequence ID" value="NZ_FOBB01000005.1"/>
</dbReference>
<dbReference type="Gene3D" id="1.10.1740.10">
    <property type="match status" value="1"/>
</dbReference>
<dbReference type="PRINTS" id="PR00038">
    <property type="entry name" value="HTHLUXR"/>
</dbReference>
<dbReference type="SUPFAM" id="SSF88946">
    <property type="entry name" value="Sigma2 domain of RNA polymerase sigma factors"/>
    <property type="match status" value="1"/>
</dbReference>
<evidence type="ECO:0000256" key="4">
    <source>
        <dbReference type="ARBA" id="ARBA00023163"/>
    </source>
</evidence>
<keyword evidence="4" id="KW-0804">Transcription</keyword>
<dbReference type="AlphaFoldDB" id="A0A1H8A3Z5"/>
<dbReference type="Gene3D" id="1.10.10.10">
    <property type="entry name" value="Winged helix-like DNA-binding domain superfamily/Winged helix DNA-binding domain"/>
    <property type="match status" value="1"/>
</dbReference>
<dbReference type="CDD" id="cd06171">
    <property type="entry name" value="Sigma70_r4"/>
    <property type="match status" value="1"/>
</dbReference>
<dbReference type="InterPro" id="IPR013249">
    <property type="entry name" value="RNA_pol_sigma70_r4_t2"/>
</dbReference>
<gene>
    <name evidence="7" type="ORF">SAMN04488505_105306</name>
</gene>
<proteinExistence type="inferred from homology"/>
<evidence type="ECO:0000259" key="6">
    <source>
        <dbReference type="Pfam" id="PF08281"/>
    </source>
</evidence>
<dbReference type="OrthoDB" id="663247at2"/>
<dbReference type="Pfam" id="PF04542">
    <property type="entry name" value="Sigma70_r2"/>
    <property type="match status" value="1"/>
</dbReference>
<accession>A0A1H8A3Z5</accession>
<evidence type="ECO:0000313" key="7">
    <source>
        <dbReference type="EMBL" id="SEM65301.1"/>
    </source>
</evidence>
<dbReference type="InterPro" id="IPR039425">
    <property type="entry name" value="RNA_pol_sigma-70-like"/>
</dbReference>
<protein>
    <submittedName>
        <fullName evidence="7">RNA polymerase sigma-70 factor, ECF subfamily</fullName>
    </submittedName>
</protein>
<evidence type="ECO:0000256" key="1">
    <source>
        <dbReference type="ARBA" id="ARBA00010641"/>
    </source>
</evidence>
<organism evidence="7 8">
    <name type="scientific">Chitinophaga rupis</name>
    <dbReference type="NCBI Taxonomy" id="573321"/>
    <lineage>
        <taxon>Bacteria</taxon>
        <taxon>Pseudomonadati</taxon>
        <taxon>Bacteroidota</taxon>
        <taxon>Chitinophagia</taxon>
        <taxon>Chitinophagales</taxon>
        <taxon>Chitinophagaceae</taxon>
        <taxon>Chitinophaga</taxon>
    </lineage>
</organism>
<dbReference type="PANTHER" id="PTHR43133">
    <property type="entry name" value="RNA POLYMERASE ECF-TYPE SIGMA FACTO"/>
    <property type="match status" value="1"/>
</dbReference>
<evidence type="ECO:0000256" key="3">
    <source>
        <dbReference type="ARBA" id="ARBA00023082"/>
    </source>
</evidence>
<dbReference type="GO" id="GO:0016987">
    <property type="term" value="F:sigma factor activity"/>
    <property type="evidence" value="ECO:0007669"/>
    <property type="project" value="UniProtKB-KW"/>
</dbReference>
<dbReference type="Pfam" id="PF08281">
    <property type="entry name" value="Sigma70_r4_2"/>
    <property type="match status" value="1"/>
</dbReference>
<reference evidence="7 8" key="1">
    <citation type="submission" date="2016-10" db="EMBL/GenBank/DDBJ databases">
        <authorList>
            <person name="de Groot N.N."/>
        </authorList>
    </citation>
    <scope>NUCLEOTIDE SEQUENCE [LARGE SCALE GENOMIC DNA]</scope>
    <source>
        <strain evidence="7 8">DSM 21039</strain>
    </source>
</reference>
<name>A0A1H8A3Z5_9BACT</name>
<evidence type="ECO:0000313" key="8">
    <source>
        <dbReference type="Proteomes" id="UP000198984"/>
    </source>
</evidence>